<sequence length="351" mass="40599">MERAQDGVHGEPTKAHSKRAVKQQRLEKVEEQVQTLQTDNEDLKLGLQRTMHKNRFFRRALEQAHEEIKRSYEEIEGLKRDILLAEEGSRRVTEILAESQQKLDNAYQANDKLVIKMTQLEKWTDQLAEEEIKDLVAQLYHDLEMWAKRHFYSSAQRSTGQLSEDSFSNVFYARLWWVFAAKNLKTASENGLSLIDKGVRKSCPTHVVQHWRSATCSAISSLSGEYLEMFYESVVEDMDSEYARLSSTDIHKRREQLKKILGRFVELKQKLDRQVDIYNFEWVDSDSPVNDEEMASFTGVCQYGAFVQHTLVPALYKILPDGERKLVAKAIVTPYTIVQDSEVMASLEALI</sequence>
<reference evidence="2" key="2">
    <citation type="journal article" date="2023" name="IMA Fungus">
        <title>Comparative genomic study of the Penicillium genus elucidates a diverse pangenome and 15 lateral gene transfer events.</title>
        <authorList>
            <person name="Petersen C."/>
            <person name="Sorensen T."/>
            <person name="Nielsen M.R."/>
            <person name="Sondergaard T.E."/>
            <person name="Sorensen J.L."/>
            <person name="Fitzpatrick D.A."/>
            <person name="Frisvad J.C."/>
            <person name="Nielsen K.L."/>
        </authorList>
    </citation>
    <scope>NUCLEOTIDE SEQUENCE</scope>
    <source>
        <strain evidence="2">IBT 30069</strain>
    </source>
</reference>
<evidence type="ECO:0000313" key="2">
    <source>
        <dbReference type="EMBL" id="KAJ5116881.1"/>
    </source>
</evidence>
<evidence type="ECO:0000313" key="3">
    <source>
        <dbReference type="Proteomes" id="UP001149165"/>
    </source>
</evidence>
<gene>
    <name evidence="2" type="ORF">N7456_001229</name>
</gene>
<dbReference type="OrthoDB" id="4227183at2759"/>
<dbReference type="EMBL" id="JAPQKH010000001">
    <property type="protein sequence ID" value="KAJ5116881.1"/>
    <property type="molecule type" value="Genomic_DNA"/>
</dbReference>
<protein>
    <submittedName>
        <fullName evidence="2">Uncharacterized protein</fullName>
    </submittedName>
</protein>
<dbReference type="Proteomes" id="UP001149165">
    <property type="component" value="Unassembled WGS sequence"/>
</dbReference>
<proteinExistence type="predicted"/>
<accession>A0A9W9KT37</accession>
<feature type="compositionally biased region" description="Basic and acidic residues" evidence="1">
    <location>
        <begin position="1"/>
        <end position="14"/>
    </location>
</feature>
<comment type="caution">
    <text evidence="2">The sequence shown here is derived from an EMBL/GenBank/DDBJ whole genome shotgun (WGS) entry which is preliminary data.</text>
</comment>
<reference evidence="2" key="1">
    <citation type="submission" date="2022-11" db="EMBL/GenBank/DDBJ databases">
        <authorList>
            <person name="Petersen C."/>
        </authorList>
    </citation>
    <scope>NUCLEOTIDE SEQUENCE</scope>
    <source>
        <strain evidence="2">IBT 30069</strain>
    </source>
</reference>
<organism evidence="2 3">
    <name type="scientific">Penicillium angulare</name>
    <dbReference type="NCBI Taxonomy" id="116970"/>
    <lineage>
        <taxon>Eukaryota</taxon>
        <taxon>Fungi</taxon>
        <taxon>Dikarya</taxon>
        <taxon>Ascomycota</taxon>
        <taxon>Pezizomycotina</taxon>
        <taxon>Eurotiomycetes</taxon>
        <taxon>Eurotiomycetidae</taxon>
        <taxon>Eurotiales</taxon>
        <taxon>Aspergillaceae</taxon>
        <taxon>Penicillium</taxon>
    </lineage>
</organism>
<evidence type="ECO:0000256" key="1">
    <source>
        <dbReference type="SAM" id="MobiDB-lite"/>
    </source>
</evidence>
<name>A0A9W9KT37_9EURO</name>
<keyword evidence="3" id="KW-1185">Reference proteome</keyword>
<dbReference type="AlphaFoldDB" id="A0A9W9KT37"/>
<feature type="region of interest" description="Disordered" evidence="1">
    <location>
        <begin position="1"/>
        <end position="26"/>
    </location>
</feature>